<evidence type="ECO:0000313" key="2">
    <source>
        <dbReference type="Proteomes" id="UP001212997"/>
    </source>
</evidence>
<dbReference type="EMBL" id="JANAWD010000394">
    <property type="protein sequence ID" value="KAJ3480123.1"/>
    <property type="molecule type" value="Genomic_DNA"/>
</dbReference>
<dbReference type="AlphaFoldDB" id="A0AAD5UZC3"/>
<name>A0AAD5UZC3_9APHY</name>
<comment type="caution">
    <text evidence="1">The sequence shown here is derived from an EMBL/GenBank/DDBJ whole genome shotgun (WGS) entry which is preliminary data.</text>
</comment>
<dbReference type="Proteomes" id="UP001212997">
    <property type="component" value="Unassembled WGS sequence"/>
</dbReference>
<proteinExistence type="predicted"/>
<reference evidence="1" key="1">
    <citation type="submission" date="2022-07" db="EMBL/GenBank/DDBJ databases">
        <title>Genome Sequence of Physisporinus lineatus.</title>
        <authorList>
            <person name="Buettner E."/>
        </authorList>
    </citation>
    <scope>NUCLEOTIDE SEQUENCE</scope>
    <source>
        <strain evidence="1">VT162</strain>
    </source>
</reference>
<sequence length="317" mass="34603">MSDTRRWSELIPPRTALTFAAMWDPVEGIITFSGGKLLESDLLEQIDSRLQLGDSPRDACDSQSQVLTIDRLALALAGPSGPGTAPPNSAFLALEQSRGPVTFRCEALDGADSAIDPYFQTAWGRYTPAQTIIFRTTDSEEEDSHGLDTPKGEHWPHLKHFGKQILSAAKTPFDGRIFHKAAGSPTSSTSTDSDSSDEYFEEAVMTANRSSFYSAPMLVNLNLTPSPPPPPPVSYDAPADPAEVLAREAYNHIYPRSPPGLMIRKQKSFAKAKEFLDKLTLNKKKTDESWVCVEVTHKVTQHVISEGSVGPARCGGR</sequence>
<organism evidence="1 2">
    <name type="scientific">Meripilus lineatus</name>
    <dbReference type="NCBI Taxonomy" id="2056292"/>
    <lineage>
        <taxon>Eukaryota</taxon>
        <taxon>Fungi</taxon>
        <taxon>Dikarya</taxon>
        <taxon>Basidiomycota</taxon>
        <taxon>Agaricomycotina</taxon>
        <taxon>Agaricomycetes</taxon>
        <taxon>Polyporales</taxon>
        <taxon>Meripilaceae</taxon>
        <taxon>Meripilus</taxon>
    </lineage>
</organism>
<accession>A0AAD5UZC3</accession>
<gene>
    <name evidence="1" type="ORF">NLI96_g8577</name>
</gene>
<protein>
    <submittedName>
        <fullName evidence="1">Uncharacterized protein</fullName>
    </submittedName>
</protein>
<keyword evidence="2" id="KW-1185">Reference proteome</keyword>
<evidence type="ECO:0000313" key="1">
    <source>
        <dbReference type="EMBL" id="KAJ3480123.1"/>
    </source>
</evidence>